<dbReference type="InterPro" id="IPR046357">
    <property type="entry name" value="PPIase_dom_sf"/>
</dbReference>
<dbReference type="PANTHER" id="PTHR47529">
    <property type="entry name" value="PEPTIDYL-PROLYL CIS-TRANS ISOMERASE D"/>
    <property type="match status" value="1"/>
</dbReference>
<evidence type="ECO:0000256" key="12">
    <source>
        <dbReference type="SAM" id="Phobius"/>
    </source>
</evidence>
<keyword evidence="2" id="KW-1003">Cell membrane</keyword>
<dbReference type="RefSeq" id="WP_184685121.1">
    <property type="nucleotide sequence ID" value="NZ_JACHLL010000006.1"/>
</dbReference>
<dbReference type="InterPro" id="IPR027304">
    <property type="entry name" value="Trigger_fact/SurA_dom_sf"/>
</dbReference>
<feature type="domain" description="PpiC" evidence="13">
    <location>
        <begin position="262"/>
        <end position="361"/>
    </location>
</feature>
<dbReference type="GO" id="GO:0003755">
    <property type="term" value="F:peptidyl-prolyl cis-trans isomerase activity"/>
    <property type="evidence" value="ECO:0007669"/>
    <property type="project" value="UniProtKB-KW"/>
</dbReference>
<evidence type="ECO:0000259" key="13">
    <source>
        <dbReference type="PROSITE" id="PS50198"/>
    </source>
</evidence>
<evidence type="ECO:0000256" key="5">
    <source>
        <dbReference type="ARBA" id="ARBA00022989"/>
    </source>
</evidence>
<keyword evidence="11" id="KW-0697">Rotamase</keyword>
<keyword evidence="6 12" id="KW-0472">Membrane</keyword>
<evidence type="ECO:0000256" key="6">
    <source>
        <dbReference type="ARBA" id="ARBA00023136"/>
    </source>
</evidence>
<keyword evidence="5 12" id="KW-1133">Transmembrane helix</keyword>
<dbReference type="PROSITE" id="PS50198">
    <property type="entry name" value="PPIC_PPIASE_2"/>
    <property type="match status" value="1"/>
</dbReference>
<dbReference type="SUPFAM" id="SSF109998">
    <property type="entry name" value="Triger factor/SurA peptide-binding domain-like"/>
    <property type="match status" value="1"/>
</dbReference>
<dbReference type="AlphaFoldDB" id="A0A7X0BV59"/>
<dbReference type="PROSITE" id="PS01096">
    <property type="entry name" value="PPIC_PPIASE_1"/>
    <property type="match status" value="1"/>
</dbReference>
<proteinExistence type="inferred from homology"/>
<dbReference type="GO" id="GO:0005886">
    <property type="term" value="C:plasma membrane"/>
    <property type="evidence" value="ECO:0007669"/>
    <property type="project" value="UniProtKB-SubCell"/>
</dbReference>
<evidence type="ECO:0000256" key="8">
    <source>
        <dbReference type="ARBA" id="ARBA00038408"/>
    </source>
</evidence>
<protein>
    <recommendedName>
        <fullName evidence="9">Periplasmic chaperone PpiD</fullName>
    </recommendedName>
    <alternativeName>
        <fullName evidence="10">Periplasmic folding chaperone</fullName>
    </alternativeName>
</protein>
<evidence type="ECO:0000256" key="2">
    <source>
        <dbReference type="ARBA" id="ARBA00022475"/>
    </source>
</evidence>
<evidence type="ECO:0000256" key="10">
    <source>
        <dbReference type="ARBA" id="ARBA00042775"/>
    </source>
</evidence>
<dbReference type="SUPFAM" id="SSF54534">
    <property type="entry name" value="FKBP-like"/>
    <property type="match status" value="1"/>
</dbReference>
<evidence type="ECO:0000256" key="1">
    <source>
        <dbReference type="ARBA" id="ARBA00004382"/>
    </source>
</evidence>
<dbReference type="Gene3D" id="1.10.4030.10">
    <property type="entry name" value="Porin chaperone SurA, peptide-binding domain"/>
    <property type="match status" value="1"/>
</dbReference>
<dbReference type="EMBL" id="JACHLL010000006">
    <property type="protein sequence ID" value="MBB6343133.1"/>
    <property type="molecule type" value="Genomic_DNA"/>
</dbReference>
<dbReference type="Pfam" id="PF13624">
    <property type="entry name" value="SurA_N_3"/>
    <property type="match status" value="1"/>
</dbReference>
<accession>A0A7X0BV59</accession>
<evidence type="ECO:0000256" key="11">
    <source>
        <dbReference type="PROSITE-ProRule" id="PRU00278"/>
    </source>
</evidence>
<dbReference type="PANTHER" id="PTHR47529:SF1">
    <property type="entry name" value="PERIPLASMIC CHAPERONE PPID"/>
    <property type="match status" value="1"/>
</dbReference>
<feature type="transmembrane region" description="Helical" evidence="12">
    <location>
        <begin position="12"/>
        <end position="30"/>
    </location>
</feature>
<gene>
    <name evidence="14" type="ORF">HNP49_003321</name>
</gene>
<dbReference type="InterPro" id="IPR023058">
    <property type="entry name" value="PPIase_PpiC_CS"/>
</dbReference>
<evidence type="ECO:0000256" key="4">
    <source>
        <dbReference type="ARBA" id="ARBA00022692"/>
    </source>
</evidence>
<keyword evidence="3" id="KW-0997">Cell inner membrane</keyword>
<organism evidence="14 15">
    <name type="scientific">Pseudomonas fluvialis</name>
    <dbReference type="NCBI Taxonomy" id="1793966"/>
    <lineage>
        <taxon>Bacteria</taxon>
        <taxon>Pseudomonadati</taxon>
        <taxon>Pseudomonadota</taxon>
        <taxon>Gammaproteobacteria</taxon>
        <taxon>Pseudomonadales</taxon>
        <taxon>Pseudomonadaceae</taxon>
        <taxon>Pseudomonas</taxon>
    </lineage>
</organism>
<dbReference type="Proteomes" id="UP000557193">
    <property type="component" value="Unassembled WGS sequence"/>
</dbReference>
<dbReference type="Pfam" id="PF00639">
    <property type="entry name" value="Rotamase"/>
    <property type="match status" value="1"/>
</dbReference>
<dbReference type="InterPro" id="IPR000297">
    <property type="entry name" value="PPIase_PpiC"/>
</dbReference>
<comment type="subcellular location">
    <subcellularLocation>
        <location evidence="1">Cell inner membrane</location>
        <topology evidence="1">Single-pass type II membrane protein</topology>
        <orientation evidence="1">Periplasmic side</orientation>
    </subcellularLocation>
</comment>
<comment type="caution">
    <text evidence="14">The sequence shown here is derived from an EMBL/GenBank/DDBJ whole genome shotgun (WGS) entry which is preliminary data.</text>
</comment>
<sequence length="623" mass="68466">MLQNIRDNSQGWIAKTIIGIIVALMALTGFDAIMTSTSKAQTAAEVNGEEISQSALAQAADAQRRQLMQQLGKDFDSSLLDEKLLREAALKGLIDRQLLLQGAQSAKFAFSEAALDQLILQTPEFQVEGKFSAARYDQVLQQMGYTRLQFRQMLQQEMLIGQLRAAFAGSGFVTDAEVQAFAKLEKQTRDFAALTIKADPAKVKIAEADIKAYFDEHAAEYKSAEQVVLEYLELKKDAFFSQVEVKDDDLKALYEKEIAALAEQRQAAHILIEVSDKLSDEQAKAKIEEIAKRVGAGEDFAALAKELSNDPSSAENGGDLGYAGPGVYDPAFEKSLYELKLNQVSAPVRSEFGWHLIKLLGVQAPDVPSFASLKDKLARDFKSQEVEKLFVEASKQLESLAYESSDLAQPAQELDLKVQLSPAFGREGGDGLAANRQVLQAAFSKEVLEDGANSGLIELDPETVVVVRVKEHKMPEPLKLEQVSETIRGHLLSQRAAEQAKLDGEALIADLRSGKTPTKAAKADTWKVQEAATRNQEGVEPAVLQTVFRMAKPQAADKPAFAGVELGNGDFVVVRLNGVSEQESALSEEEKAMYRRFLASRSGQQDFNAFRRQLQAKAEIERF</sequence>
<dbReference type="Gene3D" id="3.10.50.40">
    <property type="match status" value="1"/>
</dbReference>
<dbReference type="InterPro" id="IPR052029">
    <property type="entry name" value="PpiD_chaperone"/>
</dbReference>
<evidence type="ECO:0000313" key="14">
    <source>
        <dbReference type="EMBL" id="MBB6343133.1"/>
    </source>
</evidence>
<evidence type="ECO:0000256" key="9">
    <source>
        <dbReference type="ARBA" id="ARBA00040743"/>
    </source>
</evidence>
<comment type="similarity">
    <text evidence="8">Belongs to the PpiD chaperone family.</text>
</comment>
<keyword evidence="11 14" id="KW-0413">Isomerase</keyword>
<keyword evidence="7" id="KW-0143">Chaperone</keyword>
<reference evidence="14 15" key="1">
    <citation type="submission" date="2020-08" db="EMBL/GenBank/DDBJ databases">
        <title>Functional genomics of gut bacteria from endangered species of beetles.</title>
        <authorList>
            <person name="Carlos-Shanley C."/>
        </authorList>
    </citation>
    <scope>NUCLEOTIDE SEQUENCE [LARGE SCALE GENOMIC DNA]</scope>
    <source>
        <strain evidence="14 15">S00202</strain>
    </source>
</reference>
<keyword evidence="4 12" id="KW-0812">Transmembrane</keyword>
<evidence type="ECO:0000256" key="3">
    <source>
        <dbReference type="ARBA" id="ARBA00022519"/>
    </source>
</evidence>
<evidence type="ECO:0000256" key="7">
    <source>
        <dbReference type="ARBA" id="ARBA00023186"/>
    </source>
</evidence>
<keyword evidence="15" id="KW-1185">Reference proteome</keyword>
<evidence type="ECO:0000313" key="15">
    <source>
        <dbReference type="Proteomes" id="UP000557193"/>
    </source>
</evidence>
<name>A0A7X0BV59_9PSED</name>